<dbReference type="RefSeq" id="WP_111362529.1">
    <property type="nucleotide sequence ID" value="NZ_VINQ01000003.1"/>
</dbReference>
<feature type="signal peptide" evidence="1">
    <location>
        <begin position="1"/>
        <end position="20"/>
    </location>
</feature>
<dbReference type="Proteomes" id="UP000325291">
    <property type="component" value="Unassembled WGS sequence"/>
</dbReference>
<sequence length="85" mass="8791">MKLALTALATTIALATGASAMVGPYERAVNENQAGLFTQGAQTQTGVETQSDSPEADYAVGGEKEITVFSANASDTRAFNGYEGR</sequence>
<dbReference type="AlphaFoldDB" id="A0A5A9ZK65"/>
<gene>
    <name evidence="2" type="ORF">FLO80_05165</name>
</gene>
<keyword evidence="1" id="KW-0732">Signal</keyword>
<keyword evidence="3" id="KW-1185">Reference proteome</keyword>
<dbReference type="EMBL" id="VINQ01000003">
    <property type="protein sequence ID" value="KAA0917439.1"/>
    <property type="molecule type" value="Genomic_DNA"/>
</dbReference>
<name>A0A5A9ZK65_9RHOB</name>
<evidence type="ECO:0000313" key="2">
    <source>
        <dbReference type="EMBL" id="KAA0917439.1"/>
    </source>
</evidence>
<reference evidence="2 3" key="1">
    <citation type="submission" date="2019-07" db="EMBL/GenBank/DDBJ databases">
        <title>Aquicoccus porphyridii gen. nov., sp. nov., isolated from a small marine red alga, Porphyridium marinum.</title>
        <authorList>
            <person name="Liu L."/>
        </authorList>
    </citation>
    <scope>NUCLEOTIDE SEQUENCE [LARGE SCALE GENOMIC DNA]</scope>
    <source>
        <strain evidence="2 3">L1 8-17</strain>
    </source>
</reference>
<organism evidence="2 3">
    <name type="scientific">Aquicoccus porphyridii</name>
    <dbReference type="NCBI Taxonomy" id="1852029"/>
    <lineage>
        <taxon>Bacteria</taxon>
        <taxon>Pseudomonadati</taxon>
        <taxon>Pseudomonadota</taxon>
        <taxon>Alphaproteobacteria</taxon>
        <taxon>Rhodobacterales</taxon>
        <taxon>Paracoccaceae</taxon>
        <taxon>Aquicoccus</taxon>
    </lineage>
</organism>
<accession>A0A5A9ZK65</accession>
<evidence type="ECO:0008006" key="4">
    <source>
        <dbReference type="Google" id="ProtNLM"/>
    </source>
</evidence>
<proteinExistence type="predicted"/>
<evidence type="ECO:0000313" key="3">
    <source>
        <dbReference type="Proteomes" id="UP000325291"/>
    </source>
</evidence>
<feature type="chain" id="PRO_5022836700" description="DUF680 domain-containing protein" evidence="1">
    <location>
        <begin position="21"/>
        <end position="85"/>
    </location>
</feature>
<comment type="caution">
    <text evidence="2">The sequence shown here is derived from an EMBL/GenBank/DDBJ whole genome shotgun (WGS) entry which is preliminary data.</text>
</comment>
<protein>
    <recommendedName>
        <fullName evidence="4">DUF680 domain-containing protein</fullName>
    </recommendedName>
</protein>
<evidence type="ECO:0000256" key="1">
    <source>
        <dbReference type="SAM" id="SignalP"/>
    </source>
</evidence>